<organism evidence="1 2">
    <name type="scientific">Sphingobium chungbukense</name>
    <dbReference type="NCBI Taxonomy" id="56193"/>
    <lineage>
        <taxon>Bacteria</taxon>
        <taxon>Pseudomonadati</taxon>
        <taxon>Pseudomonadota</taxon>
        <taxon>Alphaproteobacteria</taxon>
        <taxon>Sphingomonadales</taxon>
        <taxon>Sphingomonadaceae</taxon>
        <taxon>Sphingobium</taxon>
    </lineage>
</organism>
<dbReference type="Proteomes" id="UP000033874">
    <property type="component" value="Unassembled WGS sequence"/>
</dbReference>
<gene>
    <name evidence="1" type="ORF">YP76_24725</name>
</gene>
<reference evidence="1 2" key="1">
    <citation type="submission" date="2015-04" db="EMBL/GenBank/DDBJ databases">
        <title>Genome sequence of aromatic hydrocarbons-degrading Sphingobium chungbukense DJ77.</title>
        <authorList>
            <person name="Kim Y.-C."/>
            <person name="Chae J.-C."/>
        </authorList>
    </citation>
    <scope>NUCLEOTIDE SEQUENCE [LARGE SCALE GENOMIC DNA]</scope>
    <source>
        <strain evidence="1 2">DJ77</strain>
    </source>
</reference>
<accession>A0A0M3AII6</accession>
<name>A0A0M3AII6_9SPHN</name>
<dbReference type="STRING" id="56193.YP76_24725"/>
<dbReference type="EMBL" id="LBIC01000019">
    <property type="protein sequence ID" value="KKW89655.1"/>
    <property type="molecule type" value="Genomic_DNA"/>
</dbReference>
<keyword evidence="2" id="KW-1185">Reference proteome</keyword>
<sequence>MRRLLSARNTGCIIGVDLVCAYRDPRIGYLPRTLGMGIAKRIILYRINSWFLSSQLGEDQRAIGTPFVG</sequence>
<evidence type="ECO:0000313" key="2">
    <source>
        <dbReference type="Proteomes" id="UP000033874"/>
    </source>
</evidence>
<dbReference type="PATRIC" id="fig|56193.3.peg.5214"/>
<evidence type="ECO:0000313" key="1">
    <source>
        <dbReference type="EMBL" id="KKW89655.1"/>
    </source>
</evidence>
<comment type="caution">
    <text evidence="1">The sequence shown here is derived from an EMBL/GenBank/DDBJ whole genome shotgun (WGS) entry which is preliminary data.</text>
</comment>
<dbReference type="AlphaFoldDB" id="A0A0M3AII6"/>
<proteinExistence type="predicted"/>
<protein>
    <submittedName>
        <fullName evidence="1">Uncharacterized protein</fullName>
    </submittedName>
</protein>